<keyword evidence="1" id="KW-0472">Membrane</keyword>
<dbReference type="Proteomes" id="UP000010843">
    <property type="component" value="Chromosome"/>
</dbReference>
<dbReference type="InterPro" id="IPR036238">
    <property type="entry name" value="Transglutaminase_C_sf"/>
</dbReference>
<evidence type="ECO:0008006" key="4">
    <source>
        <dbReference type="Google" id="ProtNLM"/>
    </source>
</evidence>
<dbReference type="GO" id="GO:0003810">
    <property type="term" value="F:protein-glutamine gamma-glutamyltransferase activity"/>
    <property type="evidence" value="ECO:0007669"/>
    <property type="project" value="InterPro"/>
</dbReference>
<dbReference type="HOGENOM" id="CLU_680804_0_0_2"/>
<dbReference type="PANTHER" id="PTHR35902">
    <property type="entry name" value="S-LAYER DOMAIN-LIKE PROTEIN-RELATED"/>
    <property type="match status" value="1"/>
</dbReference>
<dbReference type="eggNOG" id="arCOG04400">
    <property type="taxonomic scope" value="Archaea"/>
</dbReference>
<dbReference type="EMBL" id="CP003372">
    <property type="protein sequence ID" value="AGB31117.1"/>
    <property type="molecule type" value="Genomic_DNA"/>
</dbReference>
<feature type="transmembrane region" description="Helical" evidence="1">
    <location>
        <begin position="12"/>
        <end position="32"/>
    </location>
</feature>
<name>L0JKK4_NATP1</name>
<dbReference type="OrthoDB" id="65070at2157"/>
<dbReference type="AlphaFoldDB" id="L0JKK4"/>
<dbReference type="SUPFAM" id="SSF49309">
    <property type="entry name" value="Transglutaminase, two C-terminal domains"/>
    <property type="match status" value="1"/>
</dbReference>
<dbReference type="InterPro" id="IPR013783">
    <property type="entry name" value="Ig-like_fold"/>
</dbReference>
<accession>L0JKK4</accession>
<organism evidence="2 3">
    <name type="scientific">Natrinema pellirubrum (strain DSM 15624 / CIP 106293 / JCM 10476 / NCIMB 786 / 157)</name>
    <dbReference type="NCBI Taxonomy" id="797303"/>
    <lineage>
        <taxon>Archaea</taxon>
        <taxon>Methanobacteriati</taxon>
        <taxon>Methanobacteriota</taxon>
        <taxon>Stenosarchaea group</taxon>
        <taxon>Halobacteria</taxon>
        <taxon>Halobacteriales</taxon>
        <taxon>Natrialbaceae</taxon>
        <taxon>Natrinema</taxon>
    </lineage>
</organism>
<feature type="transmembrane region" description="Helical" evidence="1">
    <location>
        <begin position="376"/>
        <end position="399"/>
    </location>
</feature>
<proteinExistence type="predicted"/>
<gene>
    <name evidence="2" type="ordered locus">Natpe_1211</name>
</gene>
<dbReference type="GeneID" id="14334374"/>
<reference evidence="3" key="1">
    <citation type="submission" date="2012-02" db="EMBL/GenBank/DDBJ databases">
        <title>Complete sequence of chromosome of Natrinema pellirubrum DSM 15624.</title>
        <authorList>
            <person name="Lucas S."/>
            <person name="Han J."/>
            <person name="Lapidus A."/>
            <person name="Cheng J.-F."/>
            <person name="Goodwin L."/>
            <person name="Pitluck S."/>
            <person name="Peters L."/>
            <person name="Teshima H."/>
            <person name="Detter J.C."/>
            <person name="Han C."/>
            <person name="Tapia R."/>
            <person name="Land M."/>
            <person name="Hauser L."/>
            <person name="Kyrpides N."/>
            <person name="Ivanova N."/>
            <person name="Pagani I."/>
            <person name="Sproer C."/>
            <person name="Anderson I."/>
            <person name="Woyke T."/>
        </authorList>
    </citation>
    <scope>NUCLEOTIDE SEQUENCE [LARGE SCALE GENOMIC DNA]</scope>
    <source>
        <strain evidence="3">DSM 15624 / JCM 10476 / NCIMB 786</strain>
    </source>
</reference>
<evidence type="ECO:0000256" key="1">
    <source>
        <dbReference type="SAM" id="Phobius"/>
    </source>
</evidence>
<dbReference type="KEGG" id="npe:Natpe_1211"/>
<protein>
    <recommendedName>
        <fullName evidence="4">Transglutaminase domain-containing protein</fullName>
    </recommendedName>
</protein>
<dbReference type="Gene3D" id="2.60.40.10">
    <property type="entry name" value="Immunoglobulins"/>
    <property type="match status" value="2"/>
</dbReference>
<evidence type="ECO:0000313" key="3">
    <source>
        <dbReference type="Proteomes" id="UP000010843"/>
    </source>
</evidence>
<sequence length="403" mass="42812">MSKTKRCDWTQLRAVFVIGMLCLSLFAGVGLVTGSPSDVYVTVSDVEVSDDEPTTGDTVTVTPTIRHSSEQDGGFQVTQVVLTAPDRGKVDEASDLGSIGAGETIDVPLQTTVETAGEKRLVVKVRGLKEDADGNLQRIGVIERPVYVSASEPSRDSPTEPRLQIDTDRAVAGTDVPVGVTVSNGDDEELTDLVLRLDGEGIVEEQTRIRPTLGAGNMTTFDFRVRPDEAGETELTATLEYGDDSRVETVRSIQVEPLREDVDLHASILERNESTVLQYRVTNRGNAPIDDVTLSGRVNDEQLPGATIATVDAASAETVTIPVSDAPTGTAEIEATYRADDRTEGIDRTVDLAGPTATDSEIGVGSDRAAFLPGSWGQLLLGGVGATLVCVAAIAGIGYRRRQ</sequence>
<keyword evidence="1" id="KW-0812">Transmembrane</keyword>
<evidence type="ECO:0000313" key="2">
    <source>
        <dbReference type="EMBL" id="AGB31117.1"/>
    </source>
</evidence>
<keyword evidence="1" id="KW-1133">Transmembrane helix</keyword>
<dbReference type="STRING" id="797303.Natpe_1211"/>
<dbReference type="RefSeq" id="WP_015298825.1">
    <property type="nucleotide sequence ID" value="NC_019962.1"/>
</dbReference>